<feature type="active site" description="Proton donor/acceptor" evidence="4">
    <location>
        <position position="188"/>
    </location>
</feature>
<dbReference type="EC" id="4.2.1.2" evidence="4"/>
<comment type="catalytic activity">
    <reaction evidence="4">
        <text>(S)-malate = fumarate + H2O</text>
        <dbReference type="Rhea" id="RHEA:12460"/>
        <dbReference type="ChEBI" id="CHEBI:15377"/>
        <dbReference type="ChEBI" id="CHEBI:15589"/>
        <dbReference type="ChEBI" id="CHEBI:29806"/>
        <dbReference type="EC" id="4.2.1.2"/>
    </reaction>
</comment>
<dbReference type="CDD" id="cd01362">
    <property type="entry name" value="Fumarase_classII"/>
    <property type="match status" value="1"/>
</dbReference>
<dbReference type="InterPro" id="IPR018951">
    <property type="entry name" value="Fumarase_C_C"/>
</dbReference>
<dbReference type="Gene3D" id="1.10.275.10">
    <property type="entry name" value="Fumarase/aspartase (N-terminal domain)"/>
    <property type="match status" value="1"/>
</dbReference>
<dbReference type="InterPro" id="IPR008948">
    <property type="entry name" value="L-Aspartase-like"/>
</dbReference>
<feature type="binding site" evidence="4">
    <location>
        <begin position="98"/>
        <end position="100"/>
    </location>
    <ligand>
        <name>substrate</name>
    </ligand>
</feature>
<dbReference type="FunFam" id="1.20.200.10:FF:000001">
    <property type="entry name" value="Fumarate hydratase, mitochondrial"/>
    <property type="match status" value="1"/>
</dbReference>
<dbReference type="RefSeq" id="WP_226603874.1">
    <property type="nucleotide sequence ID" value="NZ_JAJAQI010000002.1"/>
</dbReference>
<feature type="binding site" evidence="4">
    <location>
        <position position="187"/>
    </location>
    <ligand>
        <name>substrate</name>
    </ligand>
</feature>
<evidence type="ECO:0000313" key="8">
    <source>
        <dbReference type="Proteomes" id="UP001139311"/>
    </source>
</evidence>
<evidence type="ECO:0000313" key="7">
    <source>
        <dbReference type="EMBL" id="MCB4820530.1"/>
    </source>
</evidence>
<dbReference type="Gene3D" id="1.10.40.30">
    <property type="entry name" value="Fumarase/aspartase (C-terminal domain)"/>
    <property type="match status" value="1"/>
</dbReference>
<dbReference type="PANTHER" id="PTHR11444">
    <property type="entry name" value="ASPARTATEAMMONIA/ARGININOSUCCINATE/ADENYLOSUCCINATE LYASE"/>
    <property type="match status" value="1"/>
</dbReference>
<feature type="domain" description="Fumarase C C-terminal" evidence="6">
    <location>
        <begin position="408"/>
        <end position="460"/>
    </location>
</feature>
<comment type="caution">
    <text evidence="7">The sequence shown here is derived from an EMBL/GenBank/DDBJ whole genome shotgun (WGS) entry which is preliminary data.</text>
</comment>
<feature type="binding site" evidence="4">
    <location>
        <begin position="324"/>
        <end position="326"/>
    </location>
    <ligand>
        <name>substrate</name>
    </ligand>
</feature>
<evidence type="ECO:0000256" key="3">
    <source>
        <dbReference type="ARBA" id="ARBA00023239"/>
    </source>
</evidence>
<dbReference type="SUPFAM" id="SSF48557">
    <property type="entry name" value="L-aspartase-like"/>
    <property type="match status" value="1"/>
</dbReference>
<feature type="site" description="Important for catalytic activity" evidence="4">
    <location>
        <position position="331"/>
    </location>
</feature>
<dbReference type="InterPro" id="IPR005677">
    <property type="entry name" value="Fum_hydII"/>
</dbReference>
<reference evidence="7" key="1">
    <citation type="submission" date="2021-10" db="EMBL/GenBank/DDBJ databases">
        <title>Roseicella aerolatum sp. nov., isolated from aerosols of e-waste dismantling site.</title>
        <authorList>
            <person name="Qin T."/>
        </authorList>
    </citation>
    <scope>NUCLEOTIDE SEQUENCE</scope>
    <source>
        <strain evidence="7">GB24</strain>
    </source>
</reference>
<dbReference type="GO" id="GO:0006108">
    <property type="term" value="P:malate metabolic process"/>
    <property type="evidence" value="ECO:0007669"/>
    <property type="project" value="TreeGrafter"/>
</dbReference>
<organism evidence="7 8">
    <name type="scientific">Roseicella aerolata</name>
    <dbReference type="NCBI Taxonomy" id="2883479"/>
    <lineage>
        <taxon>Bacteria</taxon>
        <taxon>Pseudomonadati</taxon>
        <taxon>Pseudomonadota</taxon>
        <taxon>Alphaproteobacteria</taxon>
        <taxon>Acetobacterales</taxon>
        <taxon>Roseomonadaceae</taxon>
        <taxon>Roseicella</taxon>
    </lineage>
</organism>
<keyword evidence="8" id="KW-1185">Reference proteome</keyword>
<dbReference type="PANTHER" id="PTHR11444:SF1">
    <property type="entry name" value="FUMARATE HYDRATASE, MITOCHONDRIAL"/>
    <property type="match status" value="1"/>
</dbReference>
<evidence type="ECO:0000256" key="4">
    <source>
        <dbReference type="HAMAP-Rule" id="MF_00743"/>
    </source>
</evidence>
<comment type="similarity">
    <text evidence="1 4">Belongs to the class-II fumarase/aspartase family. Fumarase subfamily.</text>
</comment>
<sequence>MAETRTETDSLGTIDIPAERYWGPQTERARRLFRIGAERFPPGLVRAVGLHKWACVDANGRLGELPAELVEPIRQAAQEIADGERDAEFPLPVWQTGSGTQTNMNANEVISNRANEILGQPLGTRKPVHPNDHVNRGQSSNDNFPTMMHIAAAEAVSGRLIPALGRLHAALWQRSQEWAEIIKIGRTHMMDAVPVTLGQEFAAWAQQVELGQERLRAVMPRLLMLPQGGTAVGTGLNRHPDFDRVFCEIVADRTGLAFAPNPNKFEGMGAHDAFVELQGAMNVIAVSLNKLGNDIRLLGSGPRSGLAELIVPADGLSSSIMPGKTNPTQAEALTMVCAQVMGNTTTVTVAGAQGHLELNVFKPVIIQAVLQSATLLADAAESFAEHMVLKLEPNRERIAENLAKSLMLVTALNPHIGYDKAVKIGKKALAENLTLREAAEQLGFVKPEDFDRWVRPETMIAPGASLGD</sequence>
<comment type="subunit">
    <text evidence="4">Homotetramer.</text>
</comment>
<evidence type="ECO:0000256" key="2">
    <source>
        <dbReference type="ARBA" id="ARBA00022532"/>
    </source>
</evidence>
<evidence type="ECO:0000259" key="6">
    <source>
        <dbReference type="Pfam" id="PF10415"/>
    </source>
</evidence>
<dbReference type="InterPro" id="IPR022761">
    <property type="entry name" value="Fumarate_lyase_N"/>
</dbReference>
<keyword evidence="2 4" id="KW-0816">Tricarboxylic acid cycle</keyword>
<dbReference type="Pfam" id="PF00206">
    <property type="entry name" value="Lyase_1"/>
    <property type="match status" value="1"/>
</dbReference>
<dbReference type="PRINTS" id="PR00149">
    <property type="entry name" value="FUMRATELYASE"/>
</dbReference>
<dbReference type="Proteomes" id="UP001139311">
    <property type="component" value="Unassembled WGS sequence"/>
</dbReference>
<comment type="function">
    <text evidence="4">Involved in the TCA cycle. Catalyzes the stereospecific interconversion of fumarate to L-malate.</text>
</comment>
<dbReference type="PRINTS" id="PR00145">
    <property type="entry name" value="ARGSUCLYASE"/>
</dbReference>
<dbReference type="GO" id="GO:0004333">
    <property type="term" value="F:fumarate hydratase activity"/>
    <property type="evidence" value="ECO:0007669"/>
    <property type="project" value="UniProtKB-UniRule"/>
</dbReference>
<evidence type="ECO:0000259" key="5">
    <source>
        <dbReference type="Pfam" id="PF00206"/>
    </source>
</evidence>
<name>A0A9X1I929_9PROT</name>
<evidence type="ECO:0000256" key="1">
    <source>
        <dbReference type="ARBA" id="ARBA00009084"/>
    </source>
</evidence>
<dbReference type="GO" id="GO:0005737">
    <property type="term" value="C:cytoplasm"/>
    <property type="evidence" value="ECO:0007669"/>
    <property type="project" value="UniProtKB-SubCell"/>
</dbReference>
<feature type="domain" description="Fumarate lyase N-terminal" evidence="5">
    <location>
        <begin position="12"/>
        <end position="342"/>
    </location>
</feature>
<dbReference type="Gene3D" id="1.20.200.10">
    <property type="entry name" value="Fumarase/aspartase (Central domain)"/>
    <property type="match status" value="1"/>
</dbReference>
<dbReference type="FunFam" id="1.10.40.30:FF:000002">
    <property type="entry name" value="Fumarate hydratase class II"/>
    <property type="match status" value="1"/>
</dbReference>
<comment type="pathway">
    <text evidence="4">Carbohydrate metabolism; tricarboxylic acid cycle; (S)-malate from fumarate: step 1/1.</text>
</comment>
<dbReference type="InterPro" id="IPR000362">
    <property type="entry name" value="Fumarate_lyase_fam"/>
</dbReference>
<dbReference type="HAMAP" id="MF_00743">
    <property type="entry name" value="FumaraseC"/>
    <property type="match status" value="1"/>
</dbReference>
<dbReference type="GO" id="GO:0006106">
    <property type="term" value="P:fumarate metabolic process"/>
    <property type="evidence" value="ECO:0007669"/>
    <property type="project" value="InterPro"/>
</dbReference>
<dbReference type="Pfam" id="PF10415">
    <property type="entry name" value="FumaraseC_C"/>
    <property type="match status" value="1"/>
</dbReference>
<protein>
    <recommendedName>
        <fullName evidence="4">Fumarate hydratase class II</fullName>
        <shortName evidence="4">Fumarase C</shortName>
        <ecNumber evidence="4">4.2.1.2</ecNumber>
    </recommendedName>
    <alternativeName>
        <fullName evidence="4">Aerobic fumarase</fullName>
    </alternativeName>
    <alternativeName>
        <fullName evidence="4">Iron-independent fumarase</fullName>
    </alternativeName>
</protein>
<accession>A0A9X1I929</accession>
<dbReference type="EMBL" id="JAJAQI010000002">
    <property type="protein sequence ID" value="MCB4820530.1"/>
    <property type="molecule type" value="Genomic_DNA"/>
</dbReference>
<comment type="miscellaneous">
    <text evidence="4">There are 2 substrate-binding sites: the catalytic A site, and the non-catalytic B site that may play a role in the transfer of substrate or product between the active site and the solvent. Alternatively, the B site may bind allosteric effectors.</text>
</comment>
<dbReference type="FunFam" id="1.10.275.10:FF:000001">
    <property type="entry name" value="Fumarate hydratase, mitochondrial"/>
    <property type="match status" value="1"/>
</dbReference>
<gene>
    <name evidence="4" type="primary">fumC</name>
    <name evidence="7" type="ORF">LHA35_02135</name>
</gene>
<dbReference type="GO" id="GO:0006099">
    <property type="term" value="P:tricarboxylic acid cycle"/>
    <property type="evidence" value="ECO:0007669"/>
    <property type="project" value="UniProtKB-UniRule"/>
</dbReference>
<proteinExistence type="inferred from homology"/>
<feature type="binding site" evidence="4">
    <location>
        <begin position="139"/>
        <end position="141"/>
    </location>
    <ligand>
        <name>substrate</name>
    </ligand>
</feature>
<dbReference type="AlphaFoldDB" id="A0A9X1I929"/>
<keyword evidence="3 4" id="KW-0456">Lyase</keyword>
<dbReference type="InterPro" id="IPR024083">
    <property type="entry name" value="Fumarase/histidase_N"/>
</dbReference>
<feature type="active site" evidence="4">
    <location>
        <position position="318"/>
    </location>
</feature>
<keyword evidence="4" id="KW-0963">Cytoplasm</keyword>
<comment type="subcellular location">
    <subcellularLocation>
        <location evidence="4">Cytoplasm</location>
    </subcellularLocation>
</comment>
<feature type="binding site" evidence="4">
    <location>
        <position position="319"/>
    </location>
    <ligand>
        <name>substrate</name>
    </ligand>
</feature>
<feature type="binding site" description="in site B" evidence="4">
    <location>
        <begin position="129"/>
        <end position="132"/>
    </location>
    <ligand>
        <name>substrate</name>
    </ligand>
</feature>